<name>A0ACB8QE75_9AGAM</name>
<gene>
    <name evidence="1" type="ORF">K488DRAFT_55106</name>
</gene>
<reference evidence="1" key="2">
    <citation type="journal article" date="2022" name="New Phytol.">
        <title>Evolutionary transition to the ectomycorrhizal habit in the genomes of a hyperdiverse lineage of mushroom-forming fungi.</title>
        <authorList>
            <person name="Looney B."/>
            <person name="Miyauchi S."/>
            <person name="Morin E."/>
            <person name="Drula E."/>
            <person name="Courty P.E."/>
            <person name="Kohler A."/>
            <person name="Kuo A."/>
            <person name="LaButti K."/>
            <person name="Pangilinan J."/>
            <person name="Lipzen A."/>
            <person name="Riley R."/>
            <person name="Andreopoulos W."/>
            <person name="He G."/>
            <person name="Johnson J."/>
            <person name="Nolan M."/>
            <person name="Tritt A."/>
            <person name="Barry K.W."/>
            <person name="Grigoriev I.V."/>
            <person name="Nagy L.G."/>
            <person name="Hibbett D."/>
            <person name="Henrissat B."/>
            <person name="Matheny P.B."/>
            <person name="Labbe J."/>
            <person name="Martin F.M."/>
        </authorList>
    </citation>
    <scope>NUCLEOTIDE SEQUENCE</scope>
    <source>
        <strain evidence="1">EC-137</strain>
    </source>
</reference>
<evidence type="ECO:0000313" key="2">
    <source>
        <dbReference type="Proteomes" id="UP000814128"/>
    </source>
</evidence>
<reference evidence="1" key="1">
    <citation type="submission" date="2021-02" db="EMBL/GenBank/DDBJ databases">
        <authorList>
            <consortium name="DOE Joint Genome Institute"/>
            <person name="Ahrendt S."/>
            <person name="Looney B.P."/>
            <person name="Miyauchi S."/>
            <person name="Morin E."/>
            <person name="Drula E."/>
            <person name="Courty P.E."/>
            <person name="Chicoki N."/>
            <person name="Fauchery L."/>
            <person name="Kohler A."/>
            <person name="Kuo A."/>
            <person name="Labutti K."/>
            <person name="Pangilinan J."/>
            <person name="Lipzen A."/>
            <person name="Riley R."/>
            <person name="Andreopoulos W."/>
            <person name="He G."/>
            <person name="Johnson J."/>
            <person name="Barry K.W."/>
            <person name="Grigoriev I.V."/>
            <person name="Nagy L."/>
            <person name="Hibbett D."/>
            <person name="Henrissat B."/>
            <person name="Matheny P.B."/>
            <person name="Labbe J."/>
            <person name="Martin F."/>
        </authorList>
    </citation>
    <scope>NUCLEOTIDE SEQUENCE</scope>
    <source>
        <strain evidence="1">EC-137</strain>
    </source>
</reference>
<accession>A0ACB8QE75</accession>
<protein>
    <submittedName>
        <fullName evidence="1">Uncharacterized protein</fullName>
    </submittedName>
</protein>
<dbReference type="Proteomes" id="UP000814128">
    <property type="component" value="Unassembled WGS sequence"/>
</dbReference>
<sequence>EPIFAHLYIVLVGALLLVGIGIGLEVALSISNSNGGASHPSLVQAAFLLLHPAGFAVPERNILGGVVSPYLALSHGRARAEESIMLDYVSCSSTDRLNVFRTAIRLRHKLLIVSSVTVVASWFFQPLAGSVFSIQDMPQPSLSSVTSQRAIGLNPDFANLTAFESAAGYAASAVYNELQDPPFVFNSYSTAQFTFPRQQYLNGSMMVDTTAVVTNLDCSVPIAMNLDNTNPNNFTLTATSKEGCTLGPVSWNPADASQRYNVTNVPNCPALPESDVNFQPVFFWFWQSTSLVASGGRNNSAGVFCVPSLNLLDVQANASLSTGFLTGVTPVDDYPLANNVTGQPLQGRAFNGTVADANINTQARATAIRTGIPNAIFQRAEQDSRGLQAVFDDANGFLGNTLHVYTQHLALAATSVYFTPTDKSVPAVLTVLKPRLVIVKIPAHILAVLSFATGIAIIVMHVYHYRSRRDVYLPMEPGPIGLTIAQTSRSGFGNLLYPYDSWEQMRKKLEGVRFKLDMRTGAIVVDDGAVFDAGYAPGVEKDGIKEYNAVGESVGSRDSMHELGGPSAPQQAAGSPPSTAAAERMPLV</sequence>
<proteinExistence type="predicted"/>
<keyword evidence="2" id="KW-1185">Reference proteome</keyword>
<organism evidence="1 2">
    <name type="scientific">Vararia minispora EC-137</name>
    <dbReference type="NCBI Taxonomy" id="1314806"/>
    <lineage>
        <taxon>Eukaryota</taxon>
        <taxon>Fungi</taxon>
        <taxon>Dikarya</taxon>
        <taxon>Basidiomycota</taxon>
        <taxon>Agaricomycotina</taxon>
        <taxon>Agaricomycetes</taxon>
        <taxon>Russulales</taxon>
        <taxon>Lachnocladiaceae</taxon>
        <taxon>Vararia</taxon>
    </lineage>
</organism>
<feature type="non-terminal residue" evidence="1">
    <location>
        <position position="1"/>
    </location>
</feature>
<evidence type="ECO:0000313" key="1">
    <source>
        <dbReference type="EMBL" id="KAI0030027.1"/>
    </source>
</evidence>
<dbReference type="EMBL" id="MU273643">
    <property type="protein sequence ID" value="KAI0030027.1"/>
    <property type="molecule type" value="Genomic_DNA"/>
</dbReference>
<comment type="caution">
    <text evidence="1">The sequence shown here is derived from an EMBL/GenBank/DDBJ whole genome shotgun (WGS) entry which is preliminary data.</text>
</comment>